<protein>
    <submittedName>
        <fullName evidence="1">Uncharacterized protein</fullName>
    </submittedName>
</protein>
<dbReference type="EMBL" id="WUAV01000004">
    <property type="protein sequence ID" value="KAF1756250.1"/>
    <property type="molecule type" value="Genomic_DNA"/>
</dbReference>
<dbReference type="RefSeq" id="XP_053584106.1">
    <property type="nucleotide sequence ID" value="XM_053729334.1"/>
</dbReference>
<dbReference type="Proteomes" id="UP000483820">
    <property type="component" value="Chromosome V"/>
</dbReference>
<reference evidence="1 3" key="1">
    <citation type="submission" date="2019-12" db="EMBL/GenBank/DDBJ databases">
        <title>Chromosome-level assembly of the Caenorhabditis remanei genome.</title>
        <authorList>
            <person name="Teterina A.A."/>
            <person name="Willis J.H."/>
            <person name="Phillips P.C."/>
        </authorList>
    </citation>
    <scope>NUCLEOTIDE SEQUENCE [LARGE SCALE GENOMIC DNA]</scope>
    <source>
        <strain evidence="1 3">PX506</strain>
        <tissue evidence="1">Whole organism</tissue>
    </source>
</reference>
<dbReference type="EMBL" id="WUAV01000005">
    <property type="protein sequence ID" value="KAF1752948.1"/>
    <property type="molecule type" value="Genomic_DNA"/>
</dbReference>
<gene>
    <name evidence="2" type="ORF">GCK72_012703</name>
    <name evidence="1" type="ORF">GCK72_019503</name>
</gene>
<accession>A0A6A5GCS9</accession>
<evidence type="ECO:0000313" key="1">
    <source>
        <dbReference type="EMBL" id="KAF1752948.1"/>
    </source>
</evidence>
<sequence>MKKIISCRVGFEEIEIGNIKEDYVAARREEDHVAHRWSMDAGAQSNCVQDHRLRLLRQINEEVAEEEEEQMVEEELEDILEEGEKTEVFGWEPKKHQKSHFYKVQYYNTSIHLL</sequence>
<name>A0A6A5GCS9_CAERE</name>
<organism evidence="1 3">
    <name type="scientific">Caenorhabditis remanei</name>
    <name type="common">Caenorhabditis vulgaris</name>
    <dbReference type="NCBI Taxonomy" id="31234"/>
    <lineage>
        <taxon>Eukaryota</taxon>
        <taxon>Metazoa</taxon>
        <taxon>Ecdysozoa</taxon>
        <taxon>Nematoda</taxon>
        <taxon>Chromadorea</taxon>
        <taxon>Rhabditida</taxon>
        <taxon>Rhabditina</taxon>
        <taxon>Rhabditomorpha</taxon>
        <taxon>Rhabditoidea</taxon>
        <taxon>Rhabditidae</taxon>
        <taxon>Peloderinae</taxon>
        <taxon>Caenorhabditis</taxon>
    </lineage>
</organism>
<evidence type="ECO:0000313" key="3">
    <source>
        <dbReference type="Proteomes" id="UP000483820"/>
    </source>
</evidence>
<dbReference type="CTD" id="78775595"/>
<dbReference type="Proteomes" id="UP000483820">
    <property type="component" value="Chromosome IV"/>
</dbReference>
<dbReference type="GeneID" id="78775595"/>
<comment type="caution">
    <text evidence="1">The sequence shown here is derived from an EMBL/GenBank/DDBJ whole genome shotgun (WGS) entry which is preliminary data.</text>
</comment>
<dbReference type="KEGG" id="crq:GCK72_012703"/>
<evidence type="ECO:0000313" key="2">
    <source>
        <dbReference type="EMBL" id="KAF1756250.1"/>
    </source>
</evidence>
<proteinExistence type="predicted"/>
<dbReference type="AlphaFoldDB" id="A0A6A5GCS9"/>